<dbReference type="OrthoDB" id="2556729at2759"/>
<name>M9LQJ3_PSEA3</name>
<accession>M9LQJ3</accession>
<dbReference type="AlphaFoldDB" id="M9LQJ3"/>
<protein>
    <submittedName>
        <fullName evidence="1">Uncharacterized protein</fullName>
    </submittedName>
</protein>
<evidence type="ECO:0000313" key="1">
    <source>
        <dbReference type="EMBL" id="GAC74831.1"/>
    </source>
</evidence>
<organism evidence="1 2">
    <name type="scientific">Pseudozyma antarctica (strain T-34)</name>
    <name type="common">Yeast</name>
    <name type="synonym">Candida antarctica</name>
    <dbReference type="NCBI Taxonomy" id="1151754"/>
    <lineage>
        <taxon>Eukaryota</taxon>
        <taxon>Fungi</taxon>
        <taxon>Dikarya</taxon>
        <taxon>Basidiomycota</taxon>
        <taxon>Ustilaginomycotina</taxon>
        <taxon>Ustilaginomycetes</taxon>
        <taxon>Ustilaginales</taxon>
        <taxon>Ustilaginaceae</taxon>
        <taxon>Moesziomyces</taxon>
    </lineage>
</organism>
<evidence type="ECO:0000313" key="2">
    <source>
        <dbReference type="Proteomes" id="UP000011976"/>
    </source>
</evidence>
<dbReference type="EMBL" id="DF196779">
    <property type="protein sequence ID" value="GAC74831.1"/>
    <property type="molecule type" value="Genomic_DNA"/>
</dbReference>
<proteinExistence type="predicted"/>
<dbReference type="Proteomes" id="UP000011976">
    <property type="component" value="Unassembled WGS sequence"/>
</dbReference>
<reference evidence="2" key="1">
    <citation type="journal article" date="2013" name="Genome Announc.">
        <title>Genome sequence of the basidiomycetous yeast Pseudozyma antarctica T-34, a producer of the glycolipid biosurfactants mannosylerythritol lipids.</title>
        <authorList>
            <person name="Morita T."/>
            <person name="Koike H."/>
            <person name="Koyama Y."/>
            <person name="Hagiwara H."/>
            <person name="Ito E."/>
            <person name="Fukuoka T."/>
            <person name="Imura T."/>
            <person name="Machida M."/>
            <person name="Kitamoto D."/>
        </authorList>
    </citation>
    <scope>NUCLEOTIDE SEQUENCE [LARGE SCALE GENOMIC DNA]</scope>
    <source>
        <strain evidence="2">T-34</strain>
    </source>
</reference>
<sequence length="305" mass="34728">MGTSIPRKTRAAPLLLPSTPSVVPAGVETSSRLPTPAPTVSRAPGMRPFQIDLLHLASDFSVGDLPFDVAELPTFDRKTWTRLATHRYQFQVAPKEDERADCSEALLSQLRYAFGISAFDSGLKPSIAYPTVAHTIHQFVDITFYSKEHHDRARNALLHWKTVKLTPWLHAAFVPHPWFPIQFTYPKEYVHNHADFFPKVHAALVRSDFGKMGKLVAAWVMPNGYPHSVDFIPQRGERDEQPQFVVVLKSKQAQRPQVRLPPYVNVEGTWVKVYWPDRPKLCDYCKAAEDGHLNDQCTRRPRKTL</sequence>
<gene>
    <name evidence="1" type="ORF">PANT_13d00019</name>
</gene>